<dbReference type="GO" id="GO:0004765">
    <property type="term" value="F:shikimate kinase activity"/>
    <property type="evidence" value="ECO:0007669"/>
    <property type="project" value="UniProtKB-UniRule"/>
</dbReference>
<evidence type="ECO:0000256" key="10">
    <source>
        <dbReference type="ARBA" id="ARBA00048567"/>
    </source>
</evidence>
<feature type="binding site" evidence="11">
    <location>
        <position position="65"/>
    </location>
    <ligand>
        <name>substrate</name>
    </ligand>
</feature>
<keyword evidence="5 11" id="KW-0808">Transferase</keyword>
<dbReference type="PRINTS" id="PR01100">
    <property type="entry name" value="SHIKIMTKNASE"/>
</dbReference>
<dbReference type="Proteomes" id="UP000186235">
    <property type="component" value="Unassembled WGS sequence"/>
</dbReference>
<evidence type="ECO:0000256" key="7">
    <source>
        <dbReference type="ARBA" id="ARBA00022777"/>
    </source>
</evidence>
<keyword evidence="14" id="KW-1185">Reference proteome</keyword>
<dbReference type="GO" id="GO:0005829">
    <property type="term" value="C:cytosol"/>
    <property type="evidence" value="ECO:0007669"/>
    <property type="project" value="TreeGrafter"/>
</dbReference>
<dbReference type="GO" id="GO:0000287">
    <property type="term" value="F:magnesium ion binding"/>
    <property type="evidence" value="ECO:0007669"/>
    <property type="project" value="UniProtKB-UniRule"/>
</dbReference>
<keyword evidence="7 11" id="KW-0418">Kinase</keyword>
<dbReference type="HAMAP" id="MF_00109">
    <property type="entry name" value="Shikimate_kinase"/>
    <property type="match status" value="1"/>
</dbReference>
<keyword evidence="11" id="KW-0963">Cytoplasm</keyword>
<evidence type="ECO:0000256" key="2">
    <source>
        <dbReference type="ARBA" id="ARBA00006997"/>
    </source>
</evidence>
<comment type="cofactor">
    <cofactor evidence="11">
        <name>Mg(2+)</name>
        <dbReference type="ChEBI" id="CHEBI:18420"/>
    </cofactor>
    <text evidence="11">Binds 1 Mg(2+) ion per subunit.</text>
</comment>
<evidence type="ECO:0000256" key="8">
    <source>
        <dbReference type="ARBA" id="ARBA00022840"/>
    </source>
</evidence>
<keyword evidence="4 11" id="KW-0028">Amino-acid biosynthesis</keyword>
<dbReference type="UniPathway" id="UPA00053">
    <property type="reaction ID" value="UER00088"/>
</dbReference>
<dbReference type="Pfam" id="PF01202">
    <property type="entry name" value="SKI"/>
    <property type="match status" value="1"/>
</dbReference>
<feature type="binding site" evidence="11">
    <location>
        <position position="87"/>
    </location>
    <ligand>
        <name>substrate</name>
    </ligand>
</feature>
<comment type="similarity">
    <text evidence="2 11">Belongs to the shikimate kinase family.</text>
</comment>
<evidence type="ECO:0000256" key="6">
    <source>
        <dbReference type="ARBA" id="ARBA00022741"/>
    </source>
</evidence>
<name>A0A1N6RUC0_9MICO</name>
<feature type="binding site" evidence="11">
    <location>
        <position position="147"/>
    </location>
    <ligand>
        <name>substrate</name>
    </ligand>
</feature>
<feature type="binding site" evidence="11">
    <location>
        <position position="129"/>
    </location>
    <ligand>
        <name>ATP</name>
        <dbReference type="ChEBI" id="CHEBI:30616"/>
    </ligand>
</feature>
<sequence length="208" mass="21539">MTPVAPGTRPVVVLVGPPGSGKSTVARHLAELLGLAQRDTDVDVETTAGKPVADIFVDHGEPHFRELEREAVTTALATHDGVLALGGGAVLDEHTQTALAAYVAAGGTVVFLEVSLAHAAPRVGLNQARPLLLGNPRARWAALMEARRPVYERVSTLHVVTDARTPAQVAREIRGHLAGDVAPGTPGRTTPAPAPADPAGTPVEQENA</sequence>
<feature type="binding site" evidence="11">
    <location>
        <begin position="19"/>
        <end position="24"/>
    </location>
    <ligand>
        <name>ATP</name>
        <dbReference type="ChEBI" id="CHEBI:30616"/>
    </ligand>
</feature>
<dbReference type="PROSITE" id="PS01128">
    <property type="entry name" value="SHIKIMATE_KINASE"/>
    <property type="match status" value="1"/>
</dbReference>
<dbReference type="EMBL" id="FTMI01000003">
    <property type="protein sequence ID" value="SIQ32425.1"/>
    <property type="molecule type" value="Genomic_DNA"/>
</dbReference>
<keyword evidence="11" id="KW-0479">Metal-binding</keyword>
<dbReference type="InterPro" id="IPR000623">
    <property type="entry name" value="Shikimate_kinase/TSH1"/>
</dbReference>
<proteinExistence type="inferred from homology"/>
<accession>A0A1N6RUC0</accession>
<evidence type="ECO:0000313" key="13">
    <source>
        <dbReference type="EMBL" id="SIQ32425.1"/>
    </source>
</evidence>
<keyword evidence="8 11" id="KW-0067">ATP-binding</keyword>
<feature type="binding site" evidence="11">
    <location>
        <position position="41"/>
    </location>
    <ligand>
        <name>substrate</name>
    </ligand>
</feature>
<evidence type="ECO:0000256" key="5">
    <source>
        <dbReference type="ARBA" id="ARBA00022679"/>
    </source>
</evidence>
<reference evidence="14" key="1">
    <citation type="submission" date="2017-01" db="EMBL/GenBank/DDBJ databases">
        <authorList>
            <person name="Varghese N."/>
            <person name="Submissions S."/>
        </authorList>
    </citation>
    <scope>NUCLEOTIDE SEQUENCE [LARGE SCALE GENOMIC DNA]</scope>
    <source>
        <strain evidence="14">3bp</strain>
    </source>
</reference>
<comment type="catalytic activity">
    <reaction evidence="10 11">
        <text>shikimate + ATP = 3-phosphoshikimate + ADP + H(+)</text>
        <dbReference type="Rhea" id="RHEA:13121"/>
        <dbReference type="ChEBI" id="CHEBI:15378"/>
        <dbReference type="ChEBI" id="CHEBI:30616"/>
        <dbReference type="ChEBI" id="CHEBI:36208"/>
        <dbReference type="ChEBI" id="CHEBI:145989"/>
        <dbReference type="ChEBI" id="CHEBI:456216"/>
        <dbReference type="EC" id="2.7.1.71"/>
    </reaction>
</comment>
<feature type="region of interest" description="Disordered" evidence="12">
    <location>
        <begin position="177"/>
        <end position="208"/>
    </location>
</feature>
<feature type="binding site" evidence="11">
    <location>
        <position position="23"/>
    </location>
    <ligand>
        <name>Mg(2+)</name>
        <dbReference type="ChEBI" id="CHEBI:18420"/>
    </ligand>
</feature>
<comment type="subcellular location">
    <subcellularLocation>
        <location evidence="11">Cytoplasm</location>
    </subcellularLocation>
</comment>
<dbReference type="InterPro" id="IPR023000">
    <property type="entry name" value="Shikimate_kinase_CS"/>
</dbReference>
<dbReference type="AlphaFoldDB" id="A0A1N6RUC0"/>
<dbReference type="GO" id="GO:0009423">
    <property type="term" value="P:chorismate biosynthetic process"/>
    <property type="evidence" value="ECO:0007669"/>
    <property type="project" value="UniProtKB-UniRule"/>
</dbReference>
<dbReference type="GO" id="GO:0008652">
    <property type="term" value="P:amino acid biosynthetic process"/>
    <property type="evidence" value="ECO:0007669"/>
    <property type="project" value="UniProtKB-KW"/>
</dbReference>
<dbReference type="EC" id="2.7.1.71" evidence="3 11"/>
<gene>
    <name evidence="11" type="primary">aroK</name>
    <name evidence="13" type="ORF">SAMN05518682_2119</name>
</gene>
<evidence type="ECO:0000256" key="9">
    <source>
        <dbReference type="ARBA" id="ARBA00023141"/>
    </source>
</evidence>
<dbReference type="CDD" id="cd00464">
    <property type="entry name" value="SK"/>
    <property type="match status" value="1"/>
</dbReference>
<comment type="pathway">
    <text evidence="1 11">Metabolic intermediate biosynthesis; chorismate biosynthesis; chorismate from D-erythrose 4-phosphate and phosphoenolpyruvate: step 5/7.</text>
</comment>
<comment type="subunit">
    <text evidence="11">Monomer.</text>
</comment>
<feature type="compositionally biased region" description="Low complexity" evidence="12">
    <location>
        <begin position="182"/>
        <end position="202"/>
    </location>
</feature>
<organism evidence="13 14">
    <name type="scientific">Cellulosimicrobium aquatile</name>
    <dbReference type="NCBI Taxonomy" id="1612203"/>
    <lineage>
        <taxon>Bacteria</taxon>
        <taxon>Bacillati</taxon>
        <taxon>Actinomycetota</taxon>
        <taxon>Actinomycetes</taxon>
        <taxon>Micrococcales</taxon>
        <taxon>Promicromonosporaceae</taxon>
        <taxon>Cellulosimicrobium</taxon>
    </lineage>
</organism>
<dbReference type="PANTHER" id="PTHR21087">
    <property type="entry name" value="SHIKIMATE KINASE"/>
    <property type="match status" value="1"/>
</dbReference>
<protein>
    <recommendedName>
        <fullName evidence="3 11">Shikimate kinase</fullName>
        <shortName evidence="11">SK</shortName>
        <ecNumber evidence="3 11">2.7.1.71</ecNumber>
    </recommendedName>
</protein>
<evidence type="ECO:0000256" key="1">
    <source>
        <dbReference type="ARBA" id="ARBA00004842"/>
    </source>
</evidence>
<evidence type="ECO:0000256" key="4">
    <source>
        <dbReference type="ARBA" id="ARBA00022605"/>
    </source>
</evidence>
<dbReference type="GO" id="GO:0009073">
    <property type="term" value="P:aromatic amino acid family biosynthetic process"/>
    <property type="evidence" value="ECO:0007669"/>
    <property type="project" value="UniProtKB-KW"/>
</dbReference>
<dbReference type="GO" id="GO:0005524">
    <property type="term" value="F:ATP binding"/>
    <property type="evidence" value="ECO:0007669"/>
    <property type="project" value="UniProtKB-UniRule"/>
</dbReference>
<comment type="function">
    <text evidence="11">Catalyzes the specific phosphorylation of the 3-hydroxyl group of shikimic acid using ATP as a cosubstrate.</text>
</comment>
<feature type="binding site" evidence="11">
    <location>
        <position position="164"/>
    </location>
    <ligand>
        <name>ATP</name>
        <dbReference type="ChEBI" id="CHEBI:30616"/>
    </ligand>
</feature>
<evidence type="ECO:0000313" key="14">
    <source>
        <dbReference type="Proteomes" id="UP000186235"/>
    </source>
</evidence>
<dbReference type="Gene3D" id="3.40.50.300">
    <property type="entry name" value="P-loop containing nucleotide triphosphate hydrolases"/>
    <property type="match status" value="1"/>
</dbReference>
<keyword evidence="11" id="KW-0460">Magnesium</keyword>
<keyword evidence="6 11" id="KW-0547">Nucleotide-binding</keyword>
<evidence type="ECO:0000256" key="12">
    <source>
        <dbReference type="SAM" id="MobiDB-lite"/>
    </source>
</evidence>
<dbReference type="SUPFAM" id="SSF52540">
    <property type="entry name" value="P-loop containing nucleoside triphosphate hydrolases"/>
    <property type="match status" value="1"/>
</dbReference>
<dbReference type="InterPro" id="IPR027417">
    <property type="entry name" value="P-loop_NTPase"/>
</dbReference>
<dbReference type="InterPro" id="IPR031322">
    <property type="entry name" value="Shikimate/glucono_kinase"/>
</dbReference>
<evidence type="ECO:0000256" key="11">
    <source>
        <dbReference type="HAMAP-Rule" id="MF_00109"/>
    </source>
</evidence>
<evidence type="ECO:0000256" key="3">
    <source>
        <dbReference type="ARBA" id="ARBA00012154"/>
    </source>
</evidence>
<dbReference type="RefSeq" id="WP_083711786.1">
    <property type="nucleotide sequence ID" value="NZ_FTMI01000003.1"/>
</dbReference>
<dbReference type="PANTHER" id="PTHR21087:SF16">
    <property type="entry name" value="SHIKIMATE KINASE 1, CHLOROPLASTIC"/>
    <property type="match status" value="1"/>
</dbReference>
<keyword evidence="9 11" id="KW-0057">Aromatic amino acid biosynthesis</keyword>